<dbReference type="Proteomes" id="UP000324358">
    <property type="component" value="Unassembled WGS sequence"/>
</dbReference>
<dbReference type="InterPro" id="IPR016024">
    <property type="entry name" value="ARM-type_fold"/>
</dbReference>
<dbReference type="Gene3D" id="3.40.50.300">
    <property type="entry name" value="P-loop containing nucleotide triphosphate hydrolases"/>
    <property type="match status" value="1"/>
</dbReference>
<dbReference type="OrthoDB" id="8450256at2"/>
<keyword evidence="2" id="KW-1185">Reference proteome</keyword>
<reference evidence="1 2" key="1">
    <citation type="submission" date="2019-08" db="EMBL/GenBank/DDBJ databases">
        <title>Genomes of Antarctic Bizionia species.</title>
        <authorList>
            <person name="Bowman J.P."/>
        </authorList>
    </citation>
    <scope>NUCLEOTIDE SEQUENCE [LARGE SCALE GENOMIC DNA]</scope>
    <source>
        <strain evidence="1 2">APA-1</strain>
    </source>
</reference>
<accession>A0A5D0QYL8</accession>
<dbReference type="SUPFAM" id="SSF48371">
    <property type="entry name" value="ARM repeat"/>
    <property type="match status" value="1"/>
</dbReference>
<name>A0A5D0QYL8_9FLAO</name>
<dbReference type="SUPFAM" id="SSF52540">
    <property type="entry name" value="P-loop containing nucleoside triphosphate hydrolases"/>
    <property type="match status" value="1"/>
</dbReference>
<dbReference type="SUPFAM" id="SSF52467">
    <property type="entry name" value="DHS-like NAD/FAD-binding domain"/>
    <property type="match status" value="1"/>
</dbReference>
<dbReference type="Pfam" id="PF13289">
    <property type="entry name" value="SIR2_2"/>
    <property type="match status" value="1"/>
</dbReference>
<sequence>MTHQFPESLIESIKSKECTLFIGSGISTWSGAPSWYKLLLSYSKFLEQKGICNDKEKDEILNVINKGDLLIAASYCKSLSTDADFSEFIKEEFFDRNLKSHKIHELIISLGSDCYITTNYDSLIENSYQEFRNGLMLRRVNNDQPIEQASIQKHSSSKFIFKPHGDMHNVDSIILTQEDYRRVRYNMESTIDTLKHLLIQRPILYLGFGLTDPTFILIKDFIAETYKGGNRQHFAIMPDVTDLEKKFWHKNYGISLISYATIQDSEQKHGNLLVLLEELNKKLIDKKETTDFKLSNSSKLALLRYCDTLLYSFQSKNINLFNLDGIISNPNTKSKEQHRQKISSIKQVFHTYNKLIILGEPGSGKSTSLEYFSSQIALKSKDVIDDDFSEHSIPIFIQCKEYKGSLFDLISSSLPITVDKEITLKNGLYTIIIDAVNEIPKEYHETKYFEQDLKDFIEKYPKNKLHVSTRSLNYVSFLDFPVFEIKRLNHDFVKKTLEEQQYNLDTVSNRFLNYLSSPFFFKLFLDYSSNIDLNKITPKLLITKYFLSVNESIQNDYGIKIDVLDLFSSIGYKLTNSGEINIDPVHLKKKIESSGFKNNEIFNILISKKFLLPDGEGKIGFVHQTILEFLSAFHLKKLYSKDETVLDEKIIDSRWDETIMLFVSLLNESNAKGVIEKIVEKDIFYAYSIYDFASYKNISLKHILIEQLLMRLNNSKITHRKKYRLGWLIRNIISDKKYLKSIIKFLEDDVIGPEVAIFIAKANHKESLPKIIECLFKNGNSFPSGYAKAIIEFNDDSVIDSLLTSINKIDEIDSNELLIDNISTILNHFESDLYVPQILKALESDKVKDKIIAVKLLEGNRSSEVIHVFSNLLDESNDDVKKEVIYSLQGRFWPIEKEIISTQEIIDKSFKNLGNNNIGSYFSSYLKDLKSDSVIERAYQLVSTTQNSLLKINLANIIIDKYHELSIKIILEHLTNFKEEYHSALHQCLFLNISDYSIEIIPLVNKTNQIRNRFIIESFSNESDEISDFINYETCLFLFKSWENKIQENNLNEEDVFYWHYSIPRFLSLCSKHMKTLLLNKLNNKDYSNKYQLLSIINHFELKKQDFTEQTINWLFDKMTKEKDDYNNFATTIIGSIGDEEFAEKKLKPLLDSENAVLRNNAYIAIEKIEGSINKRLIIK</sequence>
<organism evidence="1 2">
    <name type="scientific">Bizionia algoritergicola</name>
    <dbReference type="NCBI Taxonomy" id="291187"/>
    <lineage>
        <taxon>Bacteria</taxon>
        <taxon>Pseudomonadati</taxon>
        <taxon>Bacteroidota</taxon>
        <taxon>Flavobacteriia</taxon>
        <taxon>Flavobacteriales</taxon>
        <taxon>Flavobacteriaceae</taxon>
        <taxon>Bizionia</taxon>
    </lineage>
</organism>
<evidence type="ECO:0000313" key="1">
    <source>
        <dbReference type="EMBL" id="TYB73731.1"/>
    </source>
</evidence>
<dbReference type="EMBL" id="VSKL01000002">
    <property type="protein sequence ID" value="TYB73731.1"/>
    <property type="molecule type" value="Genomic_DNA"/>
</dbReference>
<dbReference type="InterPro" id="IPR027417">
    <property type="entry name" value="P-loop_NTPase"/>
</dbReference>
<gene>
    <name evidence="1" type="ORF">ES675_08780</name>
</gene>
<dbReference type="RefSeq" id="WP_148367374.1">
    <property type="nucleotide sequence ID" value="NZ_VSKL01000002.1"/>
</dbReference>
<evidence type="ECO:0000313" key="2">
    <source>
        <dbReference type="Proteomes" id="UP000324358"/>
    </source>
</evidence>
<comment type="caution">
    <text evidence="1">The sequence shown here is derived from an EMBL/GenBank/DDBJ whole genome shotgun (WGS) entry which is preliminary data.</text>
</comment>
<proteinExistence type="predicted"/>
<dbReference type="InterPro" id="IPR029035">
    <property type="entry name" value="DHS-like_NAD/FAD-binding_dom"/>
</dbReference>
<protein>
    <submittedName>
        <fullName evidence="1">Uncharacterized protein</fullName>
    </submittedName>
</protein>
<dbReference type="AlphaFoldDB" id="A0A5D0QYL8"/>